<comment type="caution">
    <text evidence="1">The sequence shown here is derived from an EMBL/GenBank/DDBJ whole genome shotgun (WGS) entry which is preliminary data.</text>
</comment>
<dbReference type="Proteomes" id="UP000610594">
    <property type="component" value="Unassembled WGS sequence"/>
</dbReference>
<keyword evidence="2" id="KW-1185">Reference proteome</keyword>
<gene>
    <name evidence="1" type="ORF">F1735_32700</name>
</gene>
<dbReference type="EMBL" id="WHJF01000208">
    <property type="protein sequence ID" value="NHZ66974.1"/>
    <property type="molecule type" value="Genomic_DNA"/>
</dbReference>
<name>A0ABX0MW42_9BURK</name>
<evidence type="ECO:0000313" key="2">
    <source>
        <dbReference type="Proteomes" id="UP000610594"/>
    </source>
</evidence>
<protein>
    <submittedName>
        <fullName evidence="1">Uncharacterized protein</fullName>
    </submittedName>
</protein>
<sequence length="344" mass="38729">MSTKNLSAGEDRMTAAAYEMLRSEGYALAGELHDVQRRVRLYHRIYLESGKRHVFALIAAHGSLWATGYFKLGKLGARIASLPSLCIPGRRKQKLDAVAAFADRFRSIHRQVCAESYAIFQYTRQYGGNEVIRAVVGTRFAALLVECHASCRAGTAYPRYKRQQLFHAFLAWEQEHVVTPQVDEAFASLDWPLIAWLARRPLIRFPYFGKRERLRFHDFASQDDRVCAGMQAFRIAEDVGLQGVEDTLGTTVRRSATVVPAGLERVHGTPLRALRPAIPARLTAQHRAGAAWRRIDHAGARDYIAQAALVGMSQNDVDHDAEYRATTGRTRILDCMIYKSENLI</sequence>
<proteinExistence type="predicted"/>
<reference evidence="1 2" key="1">
    <citation type="submission" date="2019-10" db="EMBL/GenBank/DDBJ databases">
        <title>Taxonomy of Antarctic Massilia spp.: description of Massilia rubra sp. nov., Massilia aquatica sp. nov., Massilia mucilaginosa sp. nov., Massilia frigida sp. nov. isolated from streams, lakes and regoliths.</title>
        <authorList>
            <person name="Holochova P."/>
            <person name="Sedlacek I."/>
            <person name="Kralova S."/>
            <person name="Maslanova I."/>
            <person name="Busse H.-J."/>
            <person name="Stankova E."/>
            <person name="Vrbovska V."/>
            <person name="Kovarovic V."/>
            <person name="Bartak M."/>
            <person name="Svec P."/>
            <person name="Pantucek R."/>
        </authorList>
    </citation>
    <scope>NUCLEOTIDE SEQUENCE [LARGE SCALE GENOMIC DNA]</scope>
    <source>
        <strain evidence="1 2">CCM 8694</strain>
    </source>
</reference>
<evidence type="ECO:0000313" key="1">
    <source>
        <dbReference type="EMBL" id="NHZ66974.1"/>
    </source>
</evidence>
<organism evidence="1 2">
    <name type="scientific">Massilia genomosp. 1</name>
    <dbReference type="NCBI Taxonomy" id="2609280"/>
    <lineage>
        <taxon>Bacteria</taxon>
        <taxon>Pseudomonadati</taxon>
        <taxon>Pseudomonadota</taxon>
        <taxon>Betaproteobacteria</taxon>
        <taxon>Burkholderiales</taxon>
        <taxon>Oxalobacteraceae</taxon>
        <taxon>Telluria group</taxon>
        <taxon>Massilia</taxon>
    </lineage>
</organism>
<accession>A0ABX0MW42</accession>